<keyword evidence="3" id="KW-1185">Reference proteome</keyword>
<comment type="caution">
    <text evidence="2">The sequence shown here is derived from an EMBL/GenBank/DDBJ whole genome shotgun (WGS) entry which is preliminary data.</text>
</comment>
<feature type="compositionally biased region" description="Polar residues" evidence="1">
    <location>
        <begin position="1"/>
        <end position="16"/>
    </location>
</feature>
<sequence length="316" mass="33993">MSNNGTNNPHQEQQGVPANIRFPTPNHSLGGTSGLGFNDVNLNTMHPNASMTPRPQSVFAGNHVNYGALQQQQQGTSATIPPQMYHAFVAAALDAAYQQALIPDPNLFNPDQFNPQIRNMDMGSNYRGSFPHTPSPGAQGDVTSFNNGNYYTPTPNYAGYTPGESSSSIPRHIQTPIGALIGEATPSIQTSQWINNQNLPNSFSHLLSTGQSASPEMIQPRGSNMYFAGGSSSNNETRPQTLHELISAFGNTQPPPMLEAGGLPNPTSQGSGNPQPPRQGIPNSLYDPKYEQMGLPIDPILRAFELENRRRAGDTA</sequence>
<accession>A0AAN9FSJ3</accession>
<feature type="region of interest" description="Disordered" evidence="1">
    <location>
        <begin position="251"/>
        <end position="291"/>
    </location>
</feature>
<feature type="region of interest" description="Disordered" evidence="1">
    <location>
        <begin position="1"/>
        <end position="34"/>
    </location>
</feature>
<dbReference type="AlphaFoldDB" id="A0AAN9FSJ3"/>
<evidence type="ECO:0000313" key="3">
    <source>
        <dbReference type="Proteomes" id="UP001359559"/>
    </source>
</evidence>
<name>A0AAN9FSJ3_CLITE</name>
<dbReference type="EMBL" id="JAYKXN010000006">
    <property type="protein sequence ID" value="KAK7278278.1"/>
    <property type="molecule type" value="Genomic_DNA"/>
</dbReference>
<evidence type="ECO:0000256" key="1">
    <source>
        <dbReference type="SAM" id="MobiDB-lite"/>
    </source>
</evidence>
<dbReference type="Proteomes" id="UP001359559">
    <property type="component" value="Unassembled WGS sequence"/>
</dbReference>
<evidence type="ECO:0000313" key="2">
    <source>
        <dbReference type="EMBL" id="KAK7278278.1"/>
    </source>
</evidence>
<organism evidence="2 3">
    <name type="scientific">Clitoria ternatea</name>
    <name type="common">Butterfly pea</name>
    <dbReference type="NCBI Taxonomy" id="43366"/>
    <lineage>
        <taxon>Eukaryota</taxon>
        <taxon>Viridiplantae</taxon>
        <taxon>Streptophyta</taxon>
        <taxon>Embryophyta</taxon>
        <taxon>Tracheophyta</taxon>
        <taxon>Spermatophyta</taxon>
        <taxon>Magnoliopsida</taxon>
        <taxon>eudicotyledons</taxon>
        <taxon>Gunneridae</taxon>
        <taxon>Pentapetalae</taxon>
        <taxon>rosids</taxon>
        <taxon>fabids</taxon>
        <taxon>Fabales</taxon>
        <taxon>Fabaceae</taxon>
        <taxon>Papilionoideae</taxon>
        <taxon>50 kb inversion clade</taxon>
        <taxon>NPAAA clade</taxon>
        <taxon>indigoferoid/millettioid clade</taxon>
        <taxon>Phaseoleae</taxon>
        <taxon>Clitoria</taxon>
    </lineage>
</organism>
<proteinExistence type="predicted"/>
<protein>
    <submittedName>
        <fullName evidence="2">Uncharacterized protein</fullName>
    </submittedName>
</protein>
<gene>
    <name evidence="2" type="ORF">RJT34_23304</name>
</gene>
<reference evidence="2 3" key="1">
    <citation type="submission" date="2024-01" db="EMBL/GenBank/DDBJ databases">
        <title>The genomes of 5 underutilized Papilionoideae crops provide insights into root nodulation and disease resistance.</title>
        <authorList>
            <person name="Yuan L."/>
        </authorList>
    </citation>
    <scope>NUCLEOTIDE SEQUENCE [LARGE SCALE GENOMIC DNA]</scope>
    <source>
        <strain evidence="2">LY-2023</strain>
        <tissue evidence="2">Leaf</tissue>
    </source>
</reference>